<dbReference type="PROSITE" id="PS01319">
    <property type="entry name" value="RBFA"/>
    <property type="match status" value="1"/>
</dbReference>
<dbReference type="GO" id="GO:0005829">
    <property type="term" value="C:cytosol"/>
    <property type="evidence" value="ECO:0007669"/>
    <property type="project" value="TreeGrafter"/>
</dbReference>
<dbReference type="GO" id="GO:0030490">
    <property type="term" value="P:maturation of SSU-rRNA"/>
    <property type="evidence" value="ECO:0007669"/>
    <property type="project" value="UniProtKB-UniRule"/>
</dbReference>
<dbReference type="HAMAP" id="MF_00003">
    <property type="entry name" value="RbfA"/>
    <property type="match status" value="1"/>
</dbReference>
<dbReference type="PANTHER" id="PTHR33515:SF1">
    <property type="entry name" value="RIBOSOME-BINDING FACTOR A, CHLOROPLASTIC-RELATED"/>
    <property type="match status" value="1"/>
</dbReference>
<comment type="subcellular location">
    <subcellularLocation>
        <location evidence="2">Cytoplasm</location>
    </subcellularLocation>
</comment>
<dbReference type="STRING" id="1802200.A2812_00400"/>
<evidence type="ECO:0000256" key="2">
    <source>
        <dbReference type="HAMAP-Rule" id="MF_00003"/>
    </source>
</evidence>
<protein>
    <recommendedName>
        <fullName evidence="2">Ribosome-binding factor A</fullName>
    </recommendedName>
</protein>
<organism evidence="3 4">
    <name type="scientific">Candidatus Staskawiczbacteria bacterium RIFCSPHIGHO2_01_FULL_36_16</name>
    <dbReference type="NCBI Taxonomy" id="1802200"/>
    <lineage>
        <taxon>Bacteria</taxon>
        <taxon>Candidatus Staskawicziibacteriota</taxon>
    </lineage>
</organism>
<evidence type="ECO:0000313" key="4">
    <source>
        <dbReference type="Proteomes" id="UP000177190"/>
    </source>
</evidence>
<comment type="caution">
    <text evidence="3">The sequence shown here is derived from an EMBL/GenBank/DDBJ whole genome shotgun (WGS) entry which is preliminary data.</text>
</comment>
<comment type="function">
    <text evidence="2">One of several proteins that assist in the late maturation steps of the functional core of the 30S ribosomal subunit. Associates with free 30S ribosomal subunits (but not with 30S subunits that are part of 70S ribosomes or polysomes). Required for efficient processing of 16S rRNA. May interact with the 5'-terminal helix region of 16S rRNA.</text>
</comment>
<dbReference type="Pfam" id="PF02033">
    <property type="entry name" value="RBFA"/>
    <property type="match status" value="1"/>
</dbReference>
<dbReference type="InterPro" id="IPR000238">
    <property type="entry name" value="RbfA"/>
</dbReference>
<comment type="subunit">
    <text evidence="2">Monomer. Binds 30S ribosomal subunits, but not 50S ribosomal subunits or 70S ribosomes.</text>
</comment>
<evidence type="ECO:0000256" key="1">
    <source>
        <dbReference type="ARBA" id="ARBA00022517"/>
    </source>
</evidence>
<dbReference type="InterPro" id="IPR023799">
    <property type="entry name" value="RbfA_dom_sf"/>
</dbReference>
<keyword evidence="2" id="KW-0963">Cytoplasm</keyword>
<evidence type="ECO:0000313" key="3">
    <source>
        <dbReference type="EMBL" id="OGZ62679.1"/>
    </source>
</evidence>
<name>A0A1G2HJS9_9BACT</name>
<sequence>MSNNRIEKVNSLLEKEISKIIFRDFAYSPDVLVTLTRVDTTANLIEAKVFISVFPDDKADEMIKMLDKNIFDIQQKVNKTMRMRPVPRIKFVKDKVLSRAGKIEELLYKAKNENKD</sequence>
<dbReference type="EMBL" id="MHOM01000053">
    <property type="protein sequence ID" value="OGZ62679.1"/>
    <property type="molecule type" value="Genomic_DNA"/>
</dbReference>
<proteinExistence type="inferred from homology"/>
<reference evidence="3 4" key="1">
    <citation type="journal article" date="2016" name="Nat. Commun.">
        <title>Thousands of microbial genomes shed light on interconnected biogeochemical processes in an aquifer system.</title>
        <authorList>
            <person name="Anantharaman K."/>
            <person name="Brown C.T."/>
            <person name="Hug L.A."/>
            <person name="Sharon I."/>
            <person name="Castelle C.J."/>
            <person name="Probst A.J."/>
            <person name="Thomas B.C."/>
            <person name="Singh A."/>
            <person name="Wilkins M.J."/>
            <person name="Karaoz U."/>
            <person name="Brodie E.L."/>
            <person name="Williams K.H."/>
            <person name="Hubbard S.S."/>
            <person name="Banfield J.F."/>
        </authorList>
    </citation>
    <scope>NUCLEOTIDE SEQUENCE [LARGE SCALE GENOMIC DNA]</scope>
</reference>
<dbReference type="Proteomes" id="UP000177190">
    <property type="component" value="Unassembled WGS sequence"/>
</dbReference>
<comment type="similarity">
    <text evidence="2">Belongs to the RbfA family.</text>
</comment>
<accession>A0A1G2HJS9</accession>
<dbReference type="InterPro" id="IPR020053">
    <property type="entry name" value="Ribosome-bd_factorA_CS"/>
</dbReference>
<dbReference type="InterPro" id="IPR015946">
    <property type="entry name" value="KH_dom-like_a/b"/>
</dbReference>
<dbReference type="GO" id="GO:0043024">
    <property type="term" value="F:ribosomal small subunit binding"/>
    <property type="evidence" value="ECO:0007669"/>
    <property type="project" value="TreeGrafter"/>
</dbReference>
<dbReference type="Gene3D" id="3.30.300.20">
    <property type="match status" value="1"/>
</dbReference>
<dbReference type="SUPFAM" id="SSF89919">
    <property type="entry name" value="Ribosome-binding factor A, RbfA"/>
    <property type="match status" value="1"/>
</dbReference>
<dbReference type="NCBIfam" id="TIGR00082">
    <property type="entry name" value="rbfA"/>
    <property type="match status" value="1"/>
</dbReference>
<gene>
    <name evidence="2" type="primary">rbfA</name>
    <name evidence="3" type="ORF">A2812_00400</name>
</gene>
<keyword evidence="1 2" id="KW-0690">Ribosome biogenesis</keyword>
<dbReference type="AlphaFoldDB" id="A0A1G2HJS9"/>
<dbReference type="PANTHER" id="PTHR33515">
    <property type="entry name" value="RIBOSOME-BINDING FACTOR A, CHLOROPLASTIC-RELATED"/>
    <property type="match status" value="1"/>
</dbReference>